<dbReference type="InterPro" id="IPR010721">
    <property type="entry name" value="UstE-like"/>
</dbReference>
<gene>
    <name evidence="2" type="ORF">ACHAW5_004182</name>
</gene>
<sequence>MTDPSLSYGDRWSWPSGPHRTSLLICHAVALLTFVVSTVTGDLSQVDRLWSILPAVYAWTCVVDARTTLAACLATAWSVRLTYNFYRRGGYGSWPRPWRGDEDYRWGALRSGSLGGGWWTLLTNGWMMTIFNFVFISLFQNYLLLYIASPSLVAWSMATAATPPSLNVVDAIASVLFVVSLIGETVADNQQRAFQKGKEAWRLRNSRRTDDAGLADAGDASSSVERQYEDGFCQSGLFAIVRKPAYAFEQLIWISYYLFSVAAVTAGHSDPGDGRRRYHYWNWSGGGWILLCLLFQGSGWLTEKISMSKYPAYRTYRKRVPLYVPRIPSLRHLIVGVAVEDREKDK</sequence>
<dbReference type="Pfam" id="PF06966">
    <property type="entry name" value="DUF1295"/>
    <property type="match status" value="1"/>
</dbReference>
<proteinExistence type="predicted"/>
<organism evidence="2 3">
    <name type="scientific">Stephanodiscus triporus</name>
    <dbReference type="NCBI Taxonomy" id="2934178"/>
    <lineage>
        <taxon>Eukaryota</taxon>
        <taxon>Sar</taxon>
        <taxon>Stramenopiles</taxon>
        <taxon>Ochrophyta</taxon>
        <taxon>Bacillariophyta</taxon>
        <taxon>Coscinodiscophyceae</taxon>
        <taxon>Thalassiosirophycidae</taxon>
        <taxon>Stephanodiscales</taxon>
        <taxon>Stephanodiscaceae</taxon>
        <taxon>Stephanodiscus</taxon>
    </lineage>
</organism>
<keyword evidence="1" id="KW-0812">Transmembrane</keyword>
<dbReference type="Gene3D" id="1.20.120.1630">
    <property type="match status" value="1"/>
</dbReference>
<keyword evidence="3" id="KW-1185">Reference proteome</keyword>
<feature type="transmembrane region" description="Helical" evidence="1">
    <location>
        <begin position="168"/>
        <end position="187"/>
    </location>
</feature>
<accession>A0ABD3PR62</accession>
<dbReference type="AlphaFoldDB" id="A0ABD3PR62"/>
<name>A0ABD3PR62_9STRA</name>
<feature type="transmembrane region" description="Helical" evidence="1">
    <location>
        <begin position="20"/>
        <end position="40"/>
    </location>
</feature>
<evidence type="ECO:0000313" key="2">
    <source>
        <dbReference type="EMBL" id="KAL3790615.1"/>
    </source>
</evidence>
<keyword evidence="1" id="KW-1133">Transmembrane helix</keyword>
<keyword evidence="1" id="KW-0472">Membrane</keyword>
<evidence type="ECO:0000256" key="1">
    <source>
        <dbReference type="SAM" id="Phobius"/>
    </source>
</evidence>
<evidence type="ECO:0008006" key="4">
    <source>
        <dbReference type="Google" id="ProtNLM"/>
    </source>
</evidence>
<feature type="transmembrane region" description="Helical" evidence="1">
    <location>
        <begin position="251"/>
        <end position="268"/>
    </location>
</feature>
<dbReference type="PROSITE" id="PS50244">
    <property type="entry name" value="S5A_REDUCTASE"/>
    <property type="match status" value="1"/>
</dbReference>
<protein>
    <recommendedName>
        <fullName evidence="4">Steroid 5-alpha reductase C-terminal domain-containing protein</fullName>
    </recommendedName>
</protein>
<feature type="transmembrane region" description="Helical" evidence="1">
    <location>
        <begin position="52"/>
        <end position="77"/>
    </location>
</feature>
<dbReference type="PANTHER" id="PTHR32251:SF23">
    <property type="entry name" value="3-OXO-5-ALPHA-STEROID 4-DEHYDROGENASE (DUF1295)"/>
    <property type="match status" value="1"/>
</dbReference>
<feature type="transmembrane region" description="Helical" evidence="1">
    <location>
        <begin position="143"/>
        <end position="162"/>
    </location>
</feature>
<comment type="caution">
    <text evidence="2">The sequence shown here is derived from an EMBL/GenBank/DDBJ whole genome shotgun (WGS) entry which is preliminary data.</text>
</comment>
<dbReference type="EMBL" id="JALLAZ020000628">
    <property type="protein sequence ID" value="KAL3790615.1"/>
    <property type="molecule type" value="Genomic_DNA"/>
</dbReference>
<evidence type="ECO:0000313" key="3">
    <source>
        <dbReference type="Proteomes" id="UP001530315"/>
    </source>
</evidence>
<reference evidence="2 3" key="1">
    <citation type="submission" date="2024-10" db="EMBL/GenBank/DDBJ databases">
        <title>Updated reference genomes for cyclostephanoid diatoms.</title>
        <authorList>
            <person name="Roberts W.R."/>
            <person name="Alverson A.J."/>
        </authorList>
    </citation>
    <scope>NUCLEOTIDE SEQUENCE [LARGE SCALE GENOMIC DNA]</scope>
    <source>
        <strain evidence="2 3">AJA276-08</strain>
    </source>
</reference>
<dbReference type="PANTHER" id="PTHR32251">
    <property type="entry name" value="3-OXO-5-ALPHA-STEROID 4-DEHYDROGENASE"/>
    <property type="match status" value="1"/>
</dbReference>
<feature type="transmembrane region" description="Helical" evidence="1">
    <location>
        <begin position="280"/>
        <end position="301"/>
    </location>
</feature>
<dbReference type="Proteomes" id="UP001530315">
    <property type="component" value="Unassembled WGS sequence"/>
</dbReference>